<dbReference type="OrthoDB" id="5277092at2759"/>
<dbReference type="Proteomes" id="UP000613580">
    <property type="component" value="Unassembled WGS sequence"/>
</dbReference>
<name>A0A8H6WS50_MYCCL</name>
<protein>
    <submittedName>
        <fullName evidence="1">Uncharacterized protein</fullName>
    </submittedName>
</protein>
<reference evidence="1" key="1">
    <citation type="submission" date="2020-05" db="EMBL/GenBank/DDBJ databases">
        <title>Mycena genomes resolve the evolution of fungal bioluminescence.</title>
        <authorList>
            <person name="Tsai I.J."/>
        </authorList>
    </citation>
    <scope>NUCLEOTIDE SEQUENCE</scope>
    <source>
        <strain evidence="1">110903Hualien_Pintung</strain>
    </source>
</reference>
<dbReference type="EMBL" id="JACAZE010000001">
    <property type="protein sequence ID" value="KAF7322569.1"/>
    <property type="molecule type" value="Genomic_DNA"/>
</dbReference>
<evidence type="ECO:0000313" key="2">
    <source>
        <dbReference type="Proteomes" id="UP000613580"/>
    </source>
</evidence>
<organism evidence="1 2">
    <name type="scientific">Mycena chlorophos</name>
    <name type="common">Agaric fungus</name>
    <name type="synonym">Agaricus chlorophos</name>
    <dbReference type="NCBI Taxonomy" id="658473"/>
    <lineage>
        <taxon>Eukaryota</taxon>
        <taxon>Fungi</taxon>
        <taxon>Dikarya</taxon>
        <taxon>Basidiomycota</taxon>
        <taxon>Agaricomycotina</taxon>
        <taxon>Agaricomycetes</taxon>
        <taxon>Agaricomycetidae</taxon>
        <taxon>Agaricales</taxon>
        <taxon>Marasmiineae</taxon>
        <taxon>Mycenaceae</taxon>
        <taxon>Mycena</taxon>
    </lineage>
</organism>
<comment type="caution">
    <text evidence="1">The sequence shown here is derived from an EMBL/GenBank/DDBJ whole genome shotgun (WGS) entry which is preliminary data.</text>
</comment>
<accession>A0A8H6WS50</accession>
<dbReference type="AlphaFoldDB" id="A0A8H6WS50"/>
<evidence type="ECO:0000313" key="1">
    <source>
        <dbReference type="EMBL" id="KAF7322569.1"/>
    </source>
</evidence>
<gene>
    <name evidence="1" type="ORF">HMN09_00035400</name>
</gene>
<proteinExistence type="predicted"/>
<sequence>MSLQLSSIPRAYRVKMEVERNRTNIHVGRWFKFDEKARFFPPQDLQARVHFSCLAVVGAVLVLGEVEVEADDVTRLPLPPLPPMAKFFKPKSKSPESTLDEFISTAPSARYTFDSAPDAPESEICRAVENEQQRRDCIMIQMQSKRLFEAMQDHGFFCALPMQPNKTYMECTKLPK</sequence>
<keyword evidence="2" id="KW-1185">Reference proteome</keyword>